<dbReference type="EMBL" id="MJUW02000031">
    <property type="protein sequence ID" value="OQD46497.1"/>
    <property type="molecule type" value="Genomic_DNA"/>
</dbReference>
<sequence>MNAPGCKSSEQTIRAGQLRTIDGILFVEYLKSKKRHRDFLADFFISVSDLKQSRQPMHSCRKAVSGLPGAFRNLLLRANIALNQSREQNGWVKDLRKSLRR</sequence>
<evidence type="ECO:0000313" key="2">
    <source>
        <dbReference type="Proteomes" id="UP000242219"/>
    </source>
</evidence>
<keyword evidence="2" id="KW-1185">Reference proteome</keyword>
<dbReference type="AlphaFoldDB" id="A0A1V6M2A2"/>
<evidence type="ECO:0000313" key="1">
    <source>
        <dbReference type="EMBL" id="OQD46497.1"/>
    </source>
</evidence>
<proteinExistence type="predicted"/>
<gene>
    <name evidence="1" type="ORF">BIY37_03025</name>
</gene>
<protein>
    <submittedName>
        <fullName evidence="1">Uncharacterized protein</fullName>
    </submittedName>
</protein>
<organism evidence="1 2">
    <name type="scientific">Candidatus Brocadia sapporoensis</name>
    <dbReference type="NCBI Taxonomy" id="392547"/>
    <lineage>
        <taxon>Bacteria</taxon>
        <taxon>Pseudomonadati</taxon>
        <taxon>Planctomycetota</taxon>
        <taxon>Candidatus Brocadiia</taxon>
        <taxon>Candidatus Brocadiales</taxon>
        <taxon>Candidatus Brocadiaceae</taxon>
        <taxon>Candidatus Brocadia</taxon>
    </lineage>
</organism>
<dbReference type="Proteomes" id="UP000242219">
    <property type="component" value="Unassembled WGS sequence"/>
</dbReference>
<accession>A0A1V6M2A2</accession>
<name>A0A1V6M2A2_9BACT</name>
<comment type="caution">
    <text evidence="1">The sequence shown here is derived from an EMBL/GenBank/DDBJ whole genome shotgun (WGS) entry which is preliminary data.</text>
</comment>
<reference evidence="1 2" key="1">
    <citation type="journal article" date="2016" name="Genome Announc.">
        <title>Draft Genome Sequence of the Anaerobic Ammonium-Oxidizing Bacterium 'Candidatus Brocadia sp. 40'.</title>
        <authorList>
            <person name="Ali M."/>
            <person name="Haroon M.F."/>
            <person name="Narita Y."/>
            <person name="Zhang L."/>
            <person name="Rangel Shaw D."/>
            <person name="Okabe S."/>
            <person name="Saikaly P.E."/>
        </authorList>
    </citation>
    <scope>NUCLEOTIDE SEQUENCE [LARGE SCALE GENOMIC DNA]</scope>
    <source>
        <strain evidence="1 2">40</strain>
    </source>
</reference>